<feature type="compositionally biased region" description="Basic residues" evidence="8">
    <location>
        <begin position="708"/>
        <end position="739"/>
    </location>
</feature>
<evidence type="ECO:0000256" key="7">
    <source>
        <dbReference type="RuleBase" id="RU368066"/>
    </source>
</evidence>
<feature type="transmembrane region" description="Helical" evidence="7">
    <location>
        <begin position="280"/>
        <end position="303"/>
    </location>
</feature>
<protein>
    <recommendedName>
        <fullName evidence="7">Choline transporter-like protein</fullName>
    </recommendedName>
</protein>
<keyword evidence="4 7" id="KW-1133">Transmembrane helix</keyword>
<feature type="region of interest" description="Disordered" evidence="8">
    <location>
        <begin position="705"/>
        <end position="781"/>
    </location>
</feature>
<dbReference type="GO" id="GO:0022857">
    <property type="term" value="F:transmembrane transporter activity"/>
    <property type="evidence" value="ECO:0007669"/>
    <property type="project" value="UniProtKB-UniRule"/>
</dbReference>
<feature type="transmembrane region" description="Helical" evidence="7">
    <location>
        <begin position="616"/>
        <end position="637"/>
    </location>
</feature>
<dbReference type="GO" id="GO:0005886">
    <property type="term" value="C:plasma membrane"/>
    <property type="evidence" value="ECO:0007669"/>
    <property type="project" value="UniProtKB-SubCell"/>
</dbReference>
<feature type="transmembrane region" description="Helical" evidence="7">
    <location>
        <begin position="310"/>
        <end position="332"/>
    </location>
</feature>
<evidence type="ECO:0000256" key="2">
    <source>
        <dbReference type="ARBA" id="ARBA00007168"/>
    </source>
</evidence>
<dbReference type="Proteomes" id="UP000751190">
    <property type="component" value="Unassembled WGS sequence"/>
</dbReference>
<comment type="similarity">
    <text evidence="2 7">Belongs to the CTL (choline transporter-like) family.</text>
</comment>
<reference evidence="9" key="1">
    <citation type="submission" date="2021-05" db="EMBL/GenBank/DDBJ databases">
        <title>The genome of the haptophyte Pavlova lutheri (Diacronema luteri, Pavlovales) - a model for lipid biosynthesis in eukaryotic algae.</title>
        <authorList>
            <person name="Hulatt C.J."/>
            <person name="Posewitz M.C."/>
        </authorList>
    </citation>
    <scope>NUCLEOTIDE SEQUENCE</scope>
    <source>
        <strain evidence="9">NIVA-4/92</strain>
    </source>
</reference>
<feature type="transmembrane region" description="Helical" evidence="7">
    <location>
        <begin position="410"/>
        <end position="430"/>
    </location>
</feature>
<dbReference type="PANTHER" id="PTHR12385">
    <property type="entry name" value="CHOLINE TRANSPORTER-LIKE (SLC FAMILY 44)"/>
    <property type="match status" value="1"/>
</dbReference>
<sequence>MAPGAPKGRKCTDVLCTLLFLAVWGGMLYVSVTGFLHGDPDRLLYGLDYKFDQCGRDNSAAARGLASLEQDVRLANGTGTKSIRLGGKDLAARPLYYALTPGRPRWASQLVGICTSECPNSDVRGIGWQPSRWVCTGKYYDTSNRPDLSIDGLPEIAEFTRKGMDKFIADFRDFQASASEDLRAQVDYFNSIVLLKGASTCADTLPNDAQECTVCYPSYPTVRYGSTAICLPDVGWIAENKDAVATVLGDRFDLGFIETATESLLGAGGAATLRIVADAYAAFPVILACTGAAVVLGFVWAFLMRLFIRPMVFATIVGVFLALALAAVTLWLKADSMRGSALYGLERDFTVYADVTMGFFGASAASLALYVLFLCCFWSKILLACGVIIEASKALHALPGLLLVPIAPALLAFCTLLYFVIGAFYILSAGELKVDGSGVAQIVYDDNLKGALAYHFFGCVWTGVLLNHLTWAVVAMSVVQWYFAKVRPDDLGTSPVLTATWRVLRYHFGSIVFGSLLVAIVKYVRYAMNFLKRYADPDARCYGGFVRCIWCCIDCCLRCFEKALEFISRNAYILVAIESESFCSSARHSFGYLVSNVAALGMVQTVGDAFLFLGKLFVALACAGLCALLLTVIPLFQLNTSSIILPCLIVLVASYMIAALFMGIYEMAIDTVFMVYTTLTGRAKPQAARAEAEDRHEALFSAGCGRRASSRHRLRRRAAPPRAAPRARARARRRPRPVRHCGSPVPASGPGAWRACSGWPSRPAARSPPTGEGLRRSRLPC</sequence>
<feature type="transmembrane region" description="Helical" evidence="7">
    <location>
        <begin position="352"/>
        <end position="374"/>
    </location>
</feature>
<name>A0A8J5XVD1_DIALT</name>
<evidence type="ECO:0000256" key="1">
    <source>
        <dbReference type="ARBA" id="ARBA00004141"/>
    </source>
</evidence>
<comment type="caution">
    <text evidence="9">The sequence shown here is derived from an EMBL/GenBank/DDBJ whole genome shotgun (WGS) entry which is preliminary data.</text>
</comment>
<evidence type="ECO:0000256" key="8">
    <source>
        <dbReference type="SAM" id="MobiDB-lite"/>
    </source>
</evidence>
<gene>
    <name evidence="9" type="ORF">KFE25_013683</name>
</gene>
<feature type="transmembrane region" description="Helical" evidence="7">
    <location>
        <begin position="451"/>
        <end position="484"/>
    </location>
</feature>
<evidence type="ECO:0000256" key="3">
    <source>
        <dbReference type="ARBA" id="ARBA00022692"/>
    </source>
</evidence>
<dbReference type="Pfam" id="PF04515">
    <property type="entry name" value="Choline_transpo"/>
    <property type="match status" value="1"/>
</dbReference>
<comment type="subcellular location">
    <subcellularLocation>
        <location evidence="7">Cell membrane</location>
        <topology evidence="7">Multi-pass membrane protein</topology>
    </subcellularLocation>
    <subcellularLocation>
        <location evidence="1">Membrane</location>
        <topology evidence="1">Multi-pass membrane protein</topology>
    </subcellularLocation>
</comment>
<dbReference type="AlphaFoldDB" id="A0A8J5XVD1"/>
<feature type="transmembrane region" description="Helical" evidence="7">
    <location>
        <begin position="643"/>
        <end position="665"/>
    </location>
</feature>
<feature type="transmembrane region" description="Helical" evidence="7">
    <location>
        <begin position="504"/>
        <end position="524"/>
    </location>
</feature>
<evidence type="ECO:0000256" key="6">
    <source>
        <dbReference type="ARBA" id="ARBA00023180"/>
    </source>
</evidence>
<organism evidence="9 10">
    <name type="scientific">Diacronema lutheri</name>
    <name type="common">Unicellular marine alga</name>
    <name type="synonym">Monochrysis lutheri</name>
    <dbReference type="NCBI Taxonomy" id="2081491"/>
    <lineage>
        <taxon>Eukaryota</taxon>
        <taxon>Haptista</taxon>
        <taxon>Haptophyta</taxon>
        <taxon>Pavlovophyceae</taxon>
        <taxon>Pavlovales</taxon>
        <taxon>Pavlovaceae</taxon>
        <taxon>Diacronema</taxon>
    </lineage>
</organism>
<dbReference type="EMBL" id="JAGTXO010000004">
    <property type="protein sequence ID" value="KAG8468600.1"/>
    <property type="molecule type" value="Genomic_DNA"/>
</dbReference>
<keyword evidence="10" id="KW-1185">Reference proteome</keyword>
<proteinExistence type="inferred from homology"/>
<keyword evidence="6" id="KW-0325">Glycoprotein</keyword>
<dbReference type="OrthoDB" id="420519at2759"/>
<dbReference type="OMA" id="LLGIRYM"/>
<accession>A0A8J5XVD1</accession>
<evidence type="ECO:0000256" key="5">
    <source>
        <dbReference type="ARBA" id="ARBA00023136"/>
    </source>
</evidence>
<dbReference type="PANTHER" id="PTHR12385:SF14">
    <property type="entry name" value="CHOLINE TRANSPORTER-LIKE 2"/>
    <property type="match status" value="1"/>
</dbReference>
<evidence type="ECO:0000313" key="9">
    <source>
        <dbReference type="EMBL" id="KAG8468600.1"/>
    </source>
</evidence>
<feature type="transmembrane region" description="Helical" evidence="7">
    <location>
        <begin position="12"/>
        <end position="32"/>
    </location>
</feature>
<evidence type="ECO:0000256" key="4">
    <source>
        <dbReference type="ARBA" id="ARBA00022989"/>
    </source>
</evidence>
<keyword evidence="5 7" id="KW-0472">Membrane</keyword>
<comment type="function">
    <text evidence="7">Choline transporter.</text>
</comment>
<keyword evidence="3 7" id="KW-0812">Transmembrane</keyword>
<dbReference type="InterPro" id="IPR007603">
    <property type="entry name" value="Choline_transptr-like"/>
</dbReference>
<evidence type="ECO:0000313" key="10">
    <source>
        <dbReference type="Proteomes" id="UP000751190"/>
    </source>
</evidence>
<feature type="transmembrane region" description="Helical" evidence="7">
    <location>
        <begin position="381"/>
        <end position="404"/>
    </location>
</feature>